<evidence type="ECO:0000313" key="1">
    <source>
        <dbReference type="EMBL" id="GCE27448.1"/>
    </source>
</evidence>
<dbReference type="RefSeq" id="WP_126627791.1">
    <property type="nucleotide sequence ID" value="NZ_BIFT01000001.1"/>
</dbReference>
<dbReference type="EMBL" id="BIFT01000001">
    <property type="protein sequence ID" value="GCE27448.1"/>
    <property type="molecule type" value="Genomic_DNA"/>
</dbReference>
<name>A0A402B7X6_9CHLR</name>
<dbReference type="Proteomes" id="UP000287171">
    <property type="component" value="Unassembled WGS sequence"/>
</dbReference>
<organism evidence="1 2">
    <name type="scientific">Dictyobacter alpinus</name>
    <dbReference type="NCBI Taxonomy" id="2014873"/>
    <lineage>
        <taxon>Bacteria</taxon>
        <taxon>Bacillati</taxon>
        <taxon>Chloroflexota</taxon>
        <taxon>Ktedonobacteria</taxon>
        <taxon>Ktedonobacterales</taxon>
        <taxon>Dictyobacteraceae</taxon>
        <taxon>Dictyobacter</taxon>
    </lineage>
</organism>
<dbReference type="OrthoDB" id="148860at2"/>
<gene>
    <name evidence="1" type="ORF">KDA_29320</name>
</gene>
<protein>
    <submittedName>
        <fullName evidence="1">Uncharacterized protein</fullName>
    </submittedName>
</protein>
<proteinExistence type="predicted"/>
<accession>A0A402B7X6</accession>
<sequence length="312" mass="35833">MSYDSAAHQSPQFEQIIATIFTCRSIVKYNLAVNETQKIELLDDIDEALEVLRNYLITHNQSGNENTSQLKRQKRDVLIPLKDDEPVVVENKEQMAAEQTLQELYRMYRLYLDTQQTNNIGTFVTRFNDAMTTLNDLQQLLETRYGSYERVPVEDSLQRIRVFIADIYSIFMEFIHLLSEILQQNNVDLDTEKLSSMYGEHAITVPLLQTMTGSLDKQAVHKGVHKEHNNFSQLAQVYANHQRLNKIKGRMASRVTDSTAFLGFIKGVVSATSTKRDEIIAKINTVEMLLAEMQHLLADYELAASFLLRASY</sequence>
<dbReference type="AlphaFoldDB" id="A0A402B7X6"/>
<reference evidence="2" key="1">
    <citation type="submission" date="2018-12" db="EMBL/GenBank/DDBJ databases">
        <title>Tengunoibacter tsumagoiensis gen. nov., sp. nov., Dictyobacter kobayashii sp. nov., D. alpinus sp. nov., and D. joshuensis sp. nov. and description of Dictyobacteraceae fam. nov. within the order Ktedonobacterales isolated from Tengu-no-mugimeshi.</title>
        <authorList>
            <person name="Wang C.M."/>
            <person name="Zheng Y."/>
            <person name="Sakai Y."/>
            <person name="Toyoda A."/>
            <person name="Minakuchi Y."/>
            <person name="Abe K."/>
            <person name="Yokota A."/>
            <person name="Yabe S."/>
        </authorList>
    </citation>
    <scope>NUCLEOTIDE SEQUENCE [LARGE SCALE GENOMIC DNA]</scope>
    <source>
        <strain evidence="2">Uno16</strain>
    </source>
</reference>
<comment type="caution">
    <text evidence="1">The sequence shown here is derived from an EMBL/GenBank/DDBJ whole genome shotgun (WGS) entry which is preliminary data.</text>
</comment>
<evidence type="ECO:0000313" key="2">
    <source>
        <dbReference type="Proteomes" id="UP000287171"/>
    </source>
</evidence>
<keyword evidence="2" id="KW-1185">Reference proteome</keyword>